<dbReference type="Gene3D" id="3.40.50.300">
    <property type="entry name" value="P-loop containing nucleotide triphosphate hydrolases"/>
    <property type="match status" value="2"/>
</dbReference>
<dbReference type="PROSITE" id="PS51193">
    <property type="entry name" value="HELICASE_ATP_BIND_2"/>
    <property type="match status" value="1"/>
</dbReference>
<comment type="similarity">
    <text evidence="4">Belongs to the helicase family. DinG subfamily.</text>
</comment>
<keyword evidence="6" id="KW-0347">Helicase</keyword>
<dbReference type="PANTHER" id="PTHR11472:SF34">
    <property type="entry name" value="REGULATOR OF TELOMERE ELONGATION HELICASE 1"/>
    <property type="match status" value="1"/>
</dbReference>
<reference evidence="6 7" key="1">
    <citation type="submission" date="2017-07" db="EMBL/GenBank/DDBJ databases">
        <title>Elstera cyanobacteriorum sp. nov., a novel bacterium isolated from cyanobacterial aggregates in a eutrophic lake.</title>
        <authorList>
            <person name="Cai H."/>
        </authorList>
    </citation>
    <scope>NUCLEOTIDE SEQUENCE [LARGE SCALE GENOMIC DNA]</scope>
    <source>
        <strain evidence="6 7">TH019</strain>
    </source>
</reference>
<dbReference type="InterPro" id="IPR027417">
    <property type="entry name" value="P-loop_NTPase"/>
</dbReference>
<dbReference type="OrthoDB" id="9805194at2"/>
<dbReference type="Proteomes" id="UP000216361">
    <property type="component" value="Unassembled WGS sequence"/>
</dbReference>
<dbReference type="GO" id="GO:0006139">
    <property type="term" value="P:nucleobase-containing compound metabolic process"/>
    <property type="evidence" value="ECO:0007669"/>
    <property type="project" value="InterPro"/>
</dbReference>
<keyword evidence="7" id="KW-1185">Reference proteome</keyword>
<dbReference type="SMART" id="SM00491">
    <property type="entry name" value="HELICc2"/>
    <property type="match status" value="1"/>
</dbReference>
<dbReference type="InterPro" id="IPR006555">
    <property type="entry name" value="ATP-dep_Helicase_C"/>
</dbReference>
<dbReference type="GO" id="GO:0005524">
    <property type="term" value="F:ATP binding"/>
    <property type="evidence" value="ECO:0007669"/>
    <property type="project" value="UniProtKB-KW"/>
</dbReference>
<feature type="domain" description="Helicase ATP-binding" evidence="5">
    <location>
        <begin position="193"/>
        <end position="486"/>
    </location>
</feature>
<dbReference type="EMBL" id="NOXS01000032">
    <property type="protein sequence ID" value="OYQ18867.1"/>
    <property type="molecule type" value="Genomic_DNA"/>
</dbReference>
<evidence type="ECO:0000313" key="6">
    <source>
        <dbReference type="EMBL" id="OYQ18867.1"/>
    </source>
</evidence>
<sequence length="903" mass="98527">MTAAPALLLPDAPLLAVGLRRAVLITADGEIEDGPLPQIAKLLTPDDPPYLCHAPALGKRLEIPGFWGYDLLELFAFVRPAQFCVPTPRGLAQALDLPAPKDLMAEALILRDAASLLLAELADARDPETLAILQPMAAGGWSWGRAAERALASVTPGRRGLAVWRALPEIPDQPADGPPGQQPVHAQEARWQLASLLGGSAESRPSQADYASATALAFAPRQTEGQPNIVLAEAGTGVGKTLGYLAPASVWARKNSGTVWVSTYTRNLQHQIDQELDRLYPDPVDKALKAVVRKGRENYLCLLNLEENTQIASTRPAEAVGVGLMARWVLATRDGDLTGGDFPGWLPELLGRARTLGLADRRGECIFAACHHFNRCFVERSVRRAKRAEIVVANHALVMVQSALGGGDDGAVPSRLIFDEGHHLFDAADSAFSAHLSGFEGQEMRRWLLGAEGSARSRARGLRRRIEELLTDEGMLNTLAQLLRAAHALPGDGWQNRLMDEAPHGPIETFLAALRRQVLARQTEKDYGYSLEAEANPANDDLLPLADDARSALIALREPGLTLKKRLADRLVDEAGEMESDVRLRCEAAIRTLDRRLILPVAGWISMLEALREEPSAEFVDWFGIDRQDGQDTDVGMHRHWRDPSKPFARTVAEGAHGIVVTSATLTDATGDPDADWKAAERRLGLPWLDVAATRAQLPSPYDYAAQTRVLVVTDVRRDEIDQVASAYRALFLAAGGGALGLFTAISRLRAVHARIADALEDADIPLLAQHIDGMETASLIDIFRAEENACLLGTDAVRDGVDVPGRSLRLIVFDRIPWPRPDILHKARRDAFGGWNWDRRLVRLKLKQAFGRLIRRADDTGVFVLLEPMPSDFRSAFPPGVEVRRVGLAEAVREVGGFLGGR</sequence>
<accession>A0A255XPE5</accession>
<keyword evidence="1" id="KW-0547">Nucleotide-binding</keyword>
<dbReference type="RefSeq" id="WP_094409131.1">
    <property type="nucleotide sequence ID" value="NZ_BMJZ01000001.1"/>
</dbReference>
<evidence type="ECO:0000259" key="5">
    <source>
        <dbReference type="PROSITE" id="PS51193"/>
    </source>
</evidence>
<keyword evidence="3" id="KW-0067">ATP-binding</keyword>
<keyword evidence="2" id="KW-0378">Hydrolase</keyword>
<evidence type="ECO:0000256" key="4">
    <source>
        <dbReference type="ARBA" id="ARBA00038058"/>
    </source>
</evidence>
<dbReference type="GO" id="GO:0016818">
    <property type="term" value="F:hydrolase activity, acting on acid anhydrides, in phosphorus-containing anhydrides"/>
    <property type="evidence" value="ECO:0007669"/>
    <property type="project" value="InterPro"/>
</dbReference>
<comment type="caution">
    <text evidence="6">The sequence shown here is derived from an EMBL/GenBank/DDBJ whole genome shotgun (WGS) entry which is preliminary data.</text>
</comment>
<name>A0A255XPE5_9PROT</name>
<evidence type="ECO:0000313" key="7">
    <source>
        <dbReference type="Proteomes" id="UP000216361"/>
    </source>
</evidence>
<evidence type="ECO:0000256" key="1">
    <source>
        <dbReference type="ARBA" id="ARBA00022741"/>
    </source>
</evidence>
<dbReference type="GO" id="GO:0003676">
    <property type="term" value="F:nucleic acid binding"/>
    <property type="evidence" value="ECO:0007669"/>
    <property type="project" value="InterPro"/>
</dbReference>
<dbReference type="InterPro" id="IPR014013">
    <property type="entry name" value="Helic_SF1/SF2_ATP-bd_DinG/Rad3"/>
</dbReference>
<proteinExistence type="inferred from homology"/>
<dbReference type="AlphaFoldDB" id="A0A255XPE5"/>
<organism evidence="6 7">
    <name type="scientific">Elstera cyanobacteriorum</name>
    <dbReference type="NCBI Taxonomy" id="2022747"/>
    <lineage>
        <taxon>Bacteria</taxon>
        <taxon>Pseudomonadati</taxon>
        <taxon>Pseudomonadota</taxon>
        <taxon>Alphaproteobacteria</taxon>
        <taxon>Rhodospirillales</taxon>
        <taxon>Rhodospirillaceae</taxon>
        <taxon>Elstera</taxon>
    </lineage>
</organism>
<dbReference type="Pfam" id="PF13307">
    <property type="entry name" value="Helicase_C_2"/>
    <property type="match status" value="1"/>
</dbReference>
<dbReference type="PANTHER" id="PTHR11472">
    <property type="entry name" value="DNA REPAIR DEAD HELICASE RAD3/XP-D SUBFAMILY MEMBER"/>
    <property type="match status" value="1"/>
</dbReference>
<dbReference type="SUPFAM" id="SSF52540">
    <property type="entry name" value="P-loop containing nucleoside triphosphate hydrolases"/>
    <property type="match status" value="2"/>
</dbReference>
<dbReference type="InterPro" id="IPR045028">
    <property type="entry name" value="DinG/Rad3-like"/>
</dbReference>
<evidence type="ECO:0000256" key="3">
    <source>
        <dbReference type="ARBA" id="ARBA00022840"/>
    </source>
</evidence>
<gene>
    <name evidence="6" type="ORF">CHR90_11500</name>
</gene>
<protein>
    <submittedName>
        <fullName evidence="6">Helicase</fullName>
    </submittedName>
</protein>
<evidence type="ECO:0000256" key="2">
    <source>
        <dbReference type="ARBA" id="ARBA00022801"/>
    </source>
</evidence>
<dbReference type="GO" id="GO:0003678">
    <property type="term" value="F:DNA helicase activity"/>
    <property type="evidence" value="ECO:0007669"/>
    <property type="project" value="TreeGrafter"/>
</dbReference>